<evidence type="ECO:0000313" key="1">
    <source>
        <dbReference type="EMBL" id="ELW62922.1"/>
    </source>
</evidence>
<proteinExistence type="predicted"/>
<accession>L9KP28</accession>
<reference evidence="2" key="2">
    <citation type="journal article" date="2013" name="Nat. Commun.">
        <title>Genome of the Chinese tree shrew.</title>
        <authorList>
            <person name="Fan Y."/>
            <person name="Huang Z.Y."/>
            <person name="Cao C.C."/>
            <person name="Chen C.S."/>
            <person name="Chen Y.X."/>
            <person name="Fan D.D."/>
            <person name="He J."/>
            <person name="Hou H.L."/>
            <person name="Hu L."/>
            <person name="Hu X.T."/>
            <person name="Jiang X.T."/>
            <person name="Lai R."/>
            <person name="Lang Y.S."/>
            <person name="Liang B."/>
            <person name="Liao S.G."/>
            <person name="Mu D."/>
            <person name="Ma Y.Y."/>
            <person name="Niu Y.Y."/>
            <person name="Sun X.Q."/>
            <person name="Xia J.Q."/>
            <person name="Xiao J."/>
            <person name="Xiong Z.Q."/>
            <person name="Xu L."/>
            <person name="Yang L."/>
            <person name="Zhang Y."/>
            <person name="Zhao W."/>
            <person name="Zhao X.D."/>
            <person name="Zheng Y.T."/>
            <person name="Zhou J.M."/>
            <person name="Zhu Y.B."/>
            <person name="Zhang G.J."/>
            <person name="Wang J."/>
            <person name="Yao Y.G."/>
        </authorList>
    </citation>
    <scope>NUCLEOTIDE SEQUENCE [LARGE SCALE GENOMIC DNA]</scope>
</reference>
<name>L9KP28_TUPCH</name>
<dbReference type="AlphaFoldDB" id="L9KP28"/>
<dbReference type="Proteomes" id="UP000011518">
    <property type="component" value="Unassembled WGS sequence"/>
</dbReference>
<keyword evidence="2" id="KW-1185">Reference proteome</keyword>
<dbReference type="EMBL" id="KB320797">
    <property type="protein sequence ID" value="ELW62922.1"/>
    <property type="molecule type" value="Genomic_DNA"/>
</dbReference>
<gene>
    <name evidence="1" type="ORF">TREES_T100001646</name>
</gene>
<dbReference type="InParanoid" id="L9KP28"/>
<evidence type="ECO:0000313" key="2">
    <source>
        <dbReference type="Proteomes" id="UP000011518"/>
    </source>
</evidence>
<sequence length="230" mass="25069">MELRTVSLGHGHVPAEEALGTQETAVSSGYLAASYTWQHAMDWSLHVSAGFSSAAQSLGLLRMCIGSAGFSSAAQSLGLLRMCIGWGGKRVMARDSFVLVPHEEEQQFKELKRPVTPSHSWGGKRVMARDSFVLVPHEEEQQFKELKSVRASVDSGSLGQQQTLLFSFAGSELFPELAARSDPHSRCQRFPPRAKPCCAGPGSFPRLPELAPIPGYLEDTDLLRTKDADV</sequence>
<organism evidence="1 2">
    <name type="scientific">Tupaia chinensis</name>
    <name type="common">Chinese tree shrew</name>
    <name type="synonym">Tupaia belangeri chinensis</name>
    <dbReference type="NCBI Taxonomy" id="246437"/>
    <lineage>
        <taxon>Eukaryota</taxon>
        <taxon>Metazoa</taxon>
        <taxon>Chordata</taxon>
        <taxon>Craniata</taxon>
        <taxon>Vertebrata</taxon>
        <taxon>Euteleostomi</taxon>
        <taxon>Mammalia</taxon>
        <taxon>Eutheria</taxon>
        <taxon>Euarchontoglires</taxon>
        <taxon>Scandentia</taxon>
        <taxon>Tupaiidae</taxon>
        <taxon>Tupaia</taxon>
    </lineage>
</organism>
<protein>
    <submittedName>
        <fullName evidence="1">Uncharacterized protein</fullName>
    </submittedName>
</protein>
<reference evidence="2" key="1">
    <citation type="submission" date="2012-07" db="EMBL/GenBank/DDBJ databases">
        <title>Genome of the Chinese tree shrew, a rising model animal genetically related to primates.</title>
        <authorList>
            <person name="Zhang G."/>
            <person name="Fan Y."/>
            <person name="Yao Y."/>
            <person name="Huang Z."/>
        </authorList>
    </citation>
    <scope>NUCLEOTIDE SEQUENCE [LARGE SCALE GENOMIC DNA]</scope>
</reference>